<dbReference type="AlphaFoldDB" id="A0A9R0K8R0"/>
<protein>
    <submittedName>
        <fullName evidence="3">Uncharacterized protein</fullName>
    </submittedName>
</protein>
<name>A0A9R0K8R0_SPIOL</name>
<reference evidence="2" key="1">
    <citation type="journal article" date="2021" name="Nat. Commun.">
        <title>Genomic analyses provide insights into spinach domestication and the genetic basis of agronomic traits.</title>
        <authorList>
            <person name="Cai X."/>
            <person name="Sun X."/>
            <person name="Xu C."/>
            <person name="Sun H."/>
            <person name="Wang X."/>
            <person name="Ge C."/>
            <person name="Zhang Z."/>
            <person name="Wang Q."/>
            <person name="Fei Z."/>
            <person name="Jiao C."/>
            <person name="Wang Q."/>
        </authorList>
    </citation>
    <scope>NUCLEOTIDE SEQUENCE [LARGE SCALE GENOMIC DNA]</scope>
    <source>
        <strain evidence="2">cv. Varoflay</strain>
    </source>
</reference>
<evidence type="ECO:0000256" key="1">
    <source>
        <dbReference type="SAM" id="MobiDB-lite"/>
    </source>
</evidence>
<dbReference type="GeneID" id="110801688"/>
<feature type="compositionally biased region" description="Low complexity" evidence="1">
    <location>
        <begin position="187"/>
        <end position="216"/>
    </location>
</feature>
<sequence>MATARRHCSSMDIQTITTDLLNTIFNQDDSALDAWNRLERLSQGSKSTRALHLDTLFTTTKIDLFSGVKPYCSRIKLLSDHLRSVGALVSNDRMVLLLLQGLSADYKSFRTNVQHCVPLPPFEEVRSMLEFEEDSLTNDGISGTPFETAFFYSNSNDSVSHDTPQDTNKNHHNRNNNSNYKGKKNNCGRSGNNHCNNNRHNGSSGGQNQQSLSNDQ</sequence>
<dbReference type="Pfam" id="PF14223">
    <property type="entry name" value="Retrotran_gag_2"/>
    <property type="match status" value="1"/>
</dbReference>
<organism evidence="2 3">
    <name type="scientific">Spinacia oleracea</name>
    <name type="common">Spinach</name>
    <dbReference type="NCBI Taxonomy" id="3562"/>
    <lineage>
        <taxon>Eukaryota</taxon>
        <taxon>Viridiplantae</taxon>
        <taxon>Streptophyta</taxon>
        <taxon>Embryophyta</taxon>
        <taxon>Tracheophyta</taxon>
        <taxon>Spermatophyta</taxon>
        <taxon>Magnoliopsida</taxon>
        <taxon>eudicotyledons</taxon>
        <taxon>Gunneridae</taxon>
        <taxon>Pentapetalae</taxon>
        <taxon>Caryophyllales</taxon>
        <taxon>Chenopodiaceae</taxon>
        <taxon>Chenopodioideae</taxon>
        <taxon>Anserineae</taxon>
        <taxon>Spinacia</taxon>
    </lineage>
</organism>
<accession>A0A9R0K8R0</accession>
<dbReference type="RefSeq" id="XP_021862781.1">
    <property type="nucleotide sequence ID" value="XM_022007089.1"/>
</dbReference>
<dbReference type="Proteomes" id="UP000813463">
    <property type="component" value="Chromosome 1"/>
</dbReference>
<proteinExistence type="predicted"/>
<reference evidence="3" key="2">
    <citation type="submission" date="2025-08" db="UniProtKB">
        <authorList>
            <consortium name="RefSeq"/>
        </authorList>
    </citation>
    <scope>IDENTIFICATION</scope>
    <source>
        <tissue evidence="3">Leaf</tissue>
    </source>
</reference>
<evidence type="ECO:0000313" key="3">
    <source>
        <dbReference type="RefSeq" id="XP_021862781.1"/>
    </source>
</evidence>
<dbReference type="PANTHER" id="PTHR47481:SF42">
    <property type="entry name" value="RHO GTPASE-ACTIVATING PROTEIN GACK-LIKE"/>
    <property type="match status" value="1"/>
</dbReference>
<keyword evidence="2" id="KW-1185">Reference proteome</keyword>
<dbReference type="OrthoDB" id="695502at2759"/>
<gene>
    <name evidence="3" type="primary">LOC110801688</name>
</gene>
<evidence type="ECO:0000313" key="2">
    <source>
        <dbReference type="Proteomes" id="UP000813463"/>
    </source>
</evidence>
<dbReference type="PANTHER" id="PTHR47481">
    <property type="match status" value="1"/>
</dbReference>
<feature type="region of interest" description="Disordered" evidence="1">
    <location>
        <begin position="155"/>
        <end position="216"/>
    </location>
</feature>
<dbReference type="KEGG" id="soe:110801688"/>